<accession>X1NSD2</accession>
<organism evidence="1">
    <name type="scientific">marine sediment metagenome</name>
    <dbReference type="NCBI Taxonomy" id="412755"/>
    <lineage>
        <taxon>unclassified sequences</taxon>
        <taxon>metagenomes</taxon>
        <taxon>ecological metagenomes</taxon>
    </lineage>
</organism>
<reference evidence="1" key="1">
    <citation type="journal article" date="2014" name="Front. Microbiol.">
        <title>High frequency of phylogenetically diverse reductive dehalogenase-homologous genes in deep subseafloor sedimentary metagenomes.</title>
        <authorList>
            <person name="Kawai M."/>
            <person name="Futagami T."/>
            <person name="Toyoda A."/>
            <person name="Takaki Y."/>
            <person name="Nishi S."/>
            <person name="Hori S."/>
            <person name="Arai W."/>
            <person name="Tsubouchi T."/>
            <person name="Morono Y."/>
            <person name="Uchiyama I."/>
            <person name="Ito T."/>
            <person name="Fujiyama A."/>
            <person name="Inagaki F."/>
            <person name="Takami H."/>
        </authorList>
    </citation>
    <scope>NUCLEOTIDE SEQUENCE</scope>
    <source>
        <strain evidence="1">Expedition CK06-06</strain>
    </source>
</reference>
<proteinExistence type="predicted"/>
<comment type="caution">
    <text evidence="1">The sequence shown here is derived from an EMBL/GenBank/DDBJ whole genome shotgun (WGS) entry which is preliminary data.</text>
</comment>
<sequence length="91" mass="10541">MLNRDELEQVWARLESEGLSDLRPCLEPQEESGWELVRIESMEEGRVSYGFRSRYNDLIVGGLPSLELAKALEAGKMVTSYVDWELERQSY</sequence>
<gene>
    <name evidence="1" type="ORF">S06H3_31426</name>
</gene>
<protein>
    <submittedName>
        <fullName evidence="1">Uncharacterized protein</fullName>
    </submittedName>
</protein>
<evidence type="ECO:0000313" key="1">
    <source>
        <dbReference type="EMBL" id="GAI21564.1"/>
    </source>
</evidence>
<name>X1NSD2_9ZZZZ</name>
<dbReference type="EMBL" id="BARV01018609">
    <property type="protein sequence ID" value="GAI21564.1"/>
    <property type="molecule type" value="Genomic_DNA"/>
</dbReference>
<dbReference type="AlphaFoldDB" id="X1NSD2"/>